<dbReference type="EMBL" id="JBEAFC010000007">
    <property type="protein sequence ID" value="KAL1548959.1"/>
    <property type="molecule type" value="Genomic_DNA"/>
</dbReference>
<evidence type="ECO:0000313" key="1">
    <source>
        <dbReference type="EMBL" id="KAL1548959.1"/>
    </source>
</evidence>
<comment type="caution">
    <text evidence="1">The sequence shown here is derived from an EMBL/GenBank/DDBJ whole genome shotgun (WGS) entry which is preliminary data.</text>
</comment>
<protein>
    <submittedName>
        <fullName evidence="1">Uncharacterized protein</fullName>
    </submittedName>
</protein>
<sequence length="114" mass="13152">MIENGLEICSEAELMDIHPFQRRDVLLGDNSDENFIDPPPPTSWVRGCHSVSHTSGTGKDIHLYRDFQTPPRSSVWDAFFYVDLEMAIIPDTPNPLSKYSQGLRSLFMLRRRRD</sequence>
<organism evidence="1 2">
    <name type="scientific">Salvia divinorum</name>
    <name type="common">Maria pastora</name>
    <name type="synonym">Diviner's sage</name>
    <dbReference type="NCBI Taxonomy" id="28513"/>
    <lineage>
        <taxon>Eukaryota</taxon>
        <taxon>Viridiplantae</taxon>
        <taxon>Streptophyta</taxon>
        <taxon>Embryophyta</taxon>
        <taxon>Tracheophyta</taxon>
        <taxon>Spermatophyta</taxon>
        <taxon>Magnoliopsida</taxon>
        <taxon>eudicotyledons</taxon>
        <taxon>Gunneridae</taxon>
        <taxon>Pentapetalae</taxon>
        <taxon>asterids</taxon>
        <taxon>lamiids</taxon>
        <taxon>Lamiales</taxon>
        <taxon>Lamiaceae</taxon>
        <taxon>Nepetoideae</taxon>
        <taxon>Mentheae</taxon>
        <taxon>Salviinae</taxon>
        <taxon>Salvia</taxon>
        <taxon>Salvia subgen. Calosphace</taxon>
    </lineage>
</organism>
<dbReference type="AlphaFoldDB" id="A0ABD1GXT4"/>
<accession>A0ABD1GXT4</accession>
<gene>
    <name evidence="1" type="ORF">AAHA92_17130</name>
</gene>
<proteinExistence type="predicted"/>
<keyword evidence="2" id="KW-1185">Reference proteome</keyword>
<evidence type="ECO:0000313" key="2">
    <source>
        <dbReference type="Proteomes" id="UP001567538"/>
    </source>
</evidence>
<dbReference type="Proteomes" id="UP001567538">
    <property type="component" value="Unassembled WGS sequence"/>
</dbReference>
<name>A0ABD1GXT4_SALDI</name>
<reference evidence="1 2" key="1">
    <citation type="submission" date="2024-06" db="EMBL/GenBank/DDBJ databases">
        <title>A chromosome level genome sequence of Diviner's sage (Salvia divinorum).</title>
        <authorList>
            <person name="Ford S.A."/>
            <person name="Ro D.-K."/>
            <person name="Ness R.W."/>
            <person name="Phillips M.A."/>
        </authorList>
    </citation>
    <scope>NUCLEOTIDE SEQUENCE [LARGE SCALE GENOMIC DNA]</scope>
    <source>
        <strain evidence="1">SAF-2024a</strain>
        <tissue evidence="1">Leaf</tissue>
    </source>
</reference>